<dbReference type="GO" id="GO:0016829">
    <property type="term" value="F:lyase activity"/>
    <property type="evidence" value="ECO:0007669"/>
    <property type="project" value="UniProtKB-KW"/>
</dbReference>
<dbReference type="FunFam" id="3.20.20.70:FF:000006">
    <property type="entry name" value="Imidazole glycerol phosphate synthase subunit HisF"/>
    <property type="match status" value="1"/>
</dbReference>
<evidence type="ECO:0000256" key="5">
    <source>
        <dbReference type="ARBA" id="ARBA00022490"/>
    </source>
</evidence>
<feature type="active site" evidence="11">
    <location>
        <position position="11"/>
    </location>
</feature>
<dbReference type="OrthoDB" id="9781903at2"/>
<gene>
    <name evidence="11" type="primary">hisF</name>
    <name evidence="13" type="ORF">EV671_101743</name>
</gene>
<proteinExistence type="inferred from homology"/>
<evidence type="ECO:0000313" key="13">
    <source>
        <dbReference type="EMBL" id="TCU94398.1"/>
    </source>
</evidence>
<evidence type="ECO:0000256" key="4">
    <source>
        <dbReference type="ARBA" id="ARBA00011152"/>
    </source>
</evidence>
<dbReference type="EC" id="4.3.2.10" evidence="11"/>
<evidence type="ECO:0000256" key="7">
    <source>
        <dbReference type="ARBA" id="ARBA00023102"/>
    </source>
</evidence>
<dbReference type="PANTHER" id="PTHR21235">
    <property type="entry name" value="IMIDAZOLE GLYCEROL PHOSPHATE SYNTHASE SUBUNIT HISF/H IGP SYNTHASE SUBUNIT HISF/H"/>
    <property type="match status" value="1"/>
</dbReference>
<comment type="caution">
    <text evidence="13">The sequence shown here is derived from an EMBL/GenBank/DDBJ whole genome shotgun (WGS) entry which is preliminary data.</text>
</comment>
<evidence type="ECO:0000256" key="3">
    <source>
        <dbReference type="ARBA" id="ARBA00009667"/>
    </source>
</evidence>
<dbReference type="InterPro" id="IPR011060">
    <property type="entry name" value="RibuloseP-bd_barrel"/>
</dbReference>
<dbReference type="InterPro" id="IPR006062">
    <property type="entry name" value="His_biosynth"/>
</dbReference>
<dbReference type="AlphaFoldDB" id="A0A4R3UV16"/>
<evidence type="ECO:0000256" key="9">
    <source>
        <dbReference type="ARBA" id="ARBA00025475"/>
    </source>
</evidence>
<reference evidence="13 14" key="1">
    <citation type="submission" date="2019-03" db="EMBL/GenBank/DDBJ databases">
        <title>Genomic Encyclopedia of Type Strains, Phase IV (KMG-IV): sequencing the most valuable type-strain genomes for metagenomic binning, comparative biology and taxonomic classification.</title>
        <authorList>
            <person name="Goeker M."/>
        </authorList>
    </citation>
    <scope>NUCLEOTIDE SEQUENCE [LARGE SCALE GENOMIC DNA]</scope>
    <source>
        <strain evidence="13 14">DSM 654</strain>
    </source>
</reference>
<evidence type="ECO:0000256" key="6">
    <source>
        <dbReference type="ARBA" id="ARBA00022605"/>
    </source>
</evidence>
<dbReference type="CDD" id="cd04731">
    <property type="entry name" value="HisF"/>
    <property type="match status" value="1"/>
</dbReference>
<name>A0A4R3UV16_ROSSA</name>
<evidence type="ECO:0000256" key="11">
    <source>
        <dbReference type="HAMAP-Rule" id="MF_01013"/>
    </source>
</evidence>
<sequence length="257" mass="26847">MLAKRIIPCLDVTAGRVVKGVNFVGLRDAGDPVDIAARYNEQGADEITFLDITATSDGRDLILHIIESVASQVFIPLTVGGGVRSVADVRRLLNAGADKVSFNSAAVADPELIRAASDKYGAQCIVVAIDAKRRPENDPRGSGWDVYTHGGRKNVGLDAVAWARQMAEFGAGEILLTSMDRDGTKAGFDLELTRAVSDAVPVPVIASGGVGTLDDLADGITKGGADAVLAASIFHFGEHTVGEAKALMAARGIPVRQ</sequence>
<dbReference type="Pfam" id="PF00977">
    <property type="entry name" value="His_biosynth"/>
    <property type="match status" value="1"/>
</dbReference>
<evidence type="ECO:0000313" key="14">
    <source>
        <dbReference type="Proteomes" id="UP000295110"/>
    </source>
</evidence>
<comment type="subunit">
    <text evidence="4 11">Heterodimer of HisH and HisF.</text>
</comment>
<dbReference type="UniPathway" id="UPA00031">
    <property type="reaction ID" value="UER00010"/>
</dbReference>
<feature type="active site" evidence="11">
    <location>
        <position position="130"/>
    </location>
</feature>
<comment type="similarity">
    <text evidence="3 11 12">Belongs to the HisA/HisF family.</text>
</comment>
<dbReference type="GO" id="GO:0005737">
    <property type="term" value="C:cytoplasm"/>
    <property type="evidence" value="ECO:0007669"/>
    <property type="project" value="UniProtKB-SubCell"/>
</dbReference>
<dbReference type="InterPro" id="IPR004651">
    <property type="entry name" value="HisF"/>
</dbReference>
<evidence type="ECO:0000256" key="8">
    <source>
        <dbReference type="ARBA" id="ARBA00023239"/>
    </source>
</evidence>
<accession>A0A4R3UV16</accession>
<dbReference type="Proteomes" id="UP000295110">
    <property type="component" value="Unassembled WGS sequence"/>
</dbReference>
<keyword evidence="5 11" id="KW-0963">Cytoplasm</keyword>
<dbReference type="HAMAP" id="MF_01013">
    <property type="entry name" value="HisF"/>
    <property type="match status" value="1"/>
</dbReference>
<evidence type="ECO:0000256" key="1">
    <source>
        <dbReference type="ARBA" id="ARBA00004496"/>
    </source>
</evidence>
<comment type="subcellular location">
    <subcellularLocation>
        <location evidence="1 11">Cytoplasm</location>
    </subcellularLocation>
</comment>
<dbReference type="InterPro" id="IPR050064">
    <property type="entry name" value="IGPS_HisA/HisF"/>
</dbReference>
<keyword evidence="14" id="KW-1185">Reference proteome</keyword>
<evidence type="ECO:0000256" key="12">
    <source>
        <dbReference type="RuleBase" id="RU003657"/>
    </source>
</evidence>
<dbReference type="InterPro" id="IPR013785">
    <property type="entry name" value="Aldolase_TIM"/>
</dbReference>
<dbReference type="RefSeq" id="WP_132573084.1">
    <property type="nucleotide sequence ID" value="NZ_CBCSGL010000013.1"/>
</dbReference>
<keyword evidence="7 11" id="KW-0368">Histidine biosynthesis</keyword>
<keyword evidence="8 11" id="KW-0456">Lyase</keyword>
<dbReference type="GO" id="GO:0000107">
    <property type="term" value="F:imidazoleglycerol-phosphate synthase activity"/>
    <property type="evidence" value="ECO:0007669"/>
    <property type="project" value="UniProtKB-UniRule"/>
</dbReference>
<dbReference type="SUPFAM" id="SSF51366">
    <property type="entry name" value="Ribulose-phoshate binding barrel"/>
    <property type="match status" value="1"/>
</dbReference>
<dbReference type="PANTHER" id="PTHR21235:SF2">
    <property type="entry name" value="IMIDAZOLE GLYCEROL PHOSPHATE SYNTHASE HISHF"/>
    <property type="match status" value="1"/>
</dbReference>
<protein>
    <recommendedName>
        <fullName evidence="11">Imidazole glycerol phosphate synthase subunit HisF</fullName>
        <ecNumber evidence="11">4.3.2.10</ecNumber>
    </recommendedName>
    <alternativeName>
        <fullName evidence="11">IGP synthase cyclase subunit</fullName>
    </alternativeName>
    <alternativeName>
        <fullName evidence="11">IGP synthase subunit HisF</fullName>
    </alternativeName>
    <alternativeName>
        <fullName evidence="11">ImGP synthase subunit HisF</fullName>
        <shortName evidence="11">IGPS subunit HisF</shortName>
    </alternativeName>
</protein>
<comment type="pathway">
    <text evidence="2 11">Amino-acid biosynthesis; L-histidine biosynthesis; L-histidine from 5-phospho-alpha-D-ribose 1-diphosphate: step 5/9.</text>
</comment>
<dbReference type="EMBL" id="SMBU01000017">
    <property type="protein sequence ID" value="TCU94398.1"/>
    <property type="molecule type" value="Genomic_DNA"/>
</dbReference>
<keyword evidence="6 11" id="KW-0028">Amino-acid biosynthesis</keyword>
<comment type="function">
    <text evidence="9 11">IGPS catalyzes the conversion of PRFAR and glutamine to IGP, AICAR and glutamate. The HisF subunit catalyzes the cyclization activity that produces IGP and AICAR from PRFAR using the ammonia provided by the HisH subunit.</text>
</comment>
<dbReference type="Gene3D" id="3.20.20.70">
    <property type="entry name" value="Aldolase class I"/>
    <property type="match status" value="1"/>
</dbReference>
<organism evidence="13 14">
    <name type="scientific">Roseateles saccharophilus</name>
    <name type="common">Pseudomonas saccharophila</name>
    <dbReference type="NCBI Taxonomy" id="304"/>
    <lineage>
        <taxon>Bacteria</taxon>
        <taxon>Pseudomonadati</taxon>
        <taxon>Pseudomonadota</taxon>
        <taxon>Betaproteobacteria</taxon>
        <taxon>Burkholderiales</taxon>
        <taxon>Sphaerotilaceae</taxon>
        <taxon>Roseateles</taxon>
    </lineage>
</organism>
<dbReference type="NCBIfam" id="TIGR00735">
    <property type="entry name" value="hisF"/>
    <property type="match status" value="1"/>
</dbReference>
<evidence type="ECO:0000256" key="2">
    <source>
        <dbReference type="ARBA" id="ARBA00005091"/>
    </source>
</evidence>
<evidence type="ECO:0000256" key="10">
    <source>
        <dbReference type="ARBA" id="ARBA00047838"/>
    </source>
</evidence>
<dbReference type="GO" id="GO:0000105">
    <property type="term" value="P:L-histidine biosynthetic process"/>
    <property type="evidence" value="ECO:0007669"/>
    <property type="project" value="UniProtKB-UniRule"/>
</dbReference>
<comment type="catalytic activity">
    <reaction evidence="10 11">
        <text>5-[(5-phospho-1-deoxy-D-ribulos-1-ylimino)methylamino]-1-(5-phospho-beta-D-ribosyl)imidazole-4-carboxamide + L-glutamine = D-erythro-1-(imidazol-4-yl)glycerol 3-phosphate + 5-amino-1-(5-phospho-beta-D-ribosyl)imidazole-4-carboxamide + L-glutamate + H(+)</text>
        <dbReference type="Rhea" id="RHEA:24793"/>
        <dbReference type="ChEBI" id="CHEBI:15378"/>
        <dbReference type="ChEBI" id="CHEBI:29985"/>
        <dbReference type="ChEBI" id="CHEBI:58278"/>
        <dbReference type="ChEBI" id="CHEBI:58359"/>
        <dbReference type="ChEBI" id="CHEBI:58475"/>
        <dbReference type="ChEBI" id="CHEBI:58525"/>
        <dbReference type="EC" id="4.3.2.10"/>
    </reaction>
</comment>